<accession>A0ABU9Z850</accession>
<dbReference type="Proteomes" id="UP001404845">
    <property type="component" value="Unassembled WGS sequence"/>
</dbReference>
<dbReference type="EMBL" id="JAQYXL010000001">
    <property type="protein sequence ID" value="MEN3227399.1"/>
    <property type="molecule type" value="Genomic_DNA"/>
</dbReference>
<evidence type="ECO:0000313" key="3">
    <source>
        <dbReference type="Proteomes" id="UP001404845"/>
    </source>
</evidence>
<evidence type="ECO:0000313" key="2">
    <source>
        <dbReference type="EMBL" id="MEN3227399.1"/>
    </source>
</evidence>
<keyword evidence="1" id="KW-0732">Signal</keyword>
<reference evidence="2 3" key="1">
    <citation type="journal article" date="2023" name="PLoS ONE">
        <title>Complete genome assembly of Hawai'i environmental nontuberculous mycobacteria reveals unexpected co-isolation with methylobacteria.</title>
        <authorList>
            <person name="Hendrix J."/>
            <person name="Epperson L.E."/>
            <person name="Tong E.I."/>
            <person name="Chan Y.L."/>
            <person name="Hasan N.A."/>
            <person name="Dawrs S.N."/>
            <person name="Norton G.J."/>
            <person name="Virdi R."/>
            <person name="Crooks J.L."/>
            <person name="Chan E.D."/>
            <person name="Honda J.R."/>
            <person name="Strong M."/>
        </authorList>
    </citation>
    <scope>NUCLEOTIDE SEQUENCE [LARGE SCALE GENOMIC DNA]</scope>
    <source>
        <strain evidence="2 3">NJH_HI01</strain>
    </source>
</reference>
<sequence length="143" mass="15053">MITKIASSLIVAACLTSAALAQSDGYVREPTALIHGNYCGAGNNAPLPPVDALDLACARHDACTPSGRLPSRACNVRFQRETEFISRDPRQPDDLRALAGFISAGAALMPFDPSAPVGVTRVPAANRYGLHPPGSYRPAAYAY</sequence>
<dbReference type="InterPro" id="IPR036444">
    <property type="entry name" value="PLipase_A2_dom_sf"/>
</dbReference>
<keyword evidence="3" id="KW-1185">Reference proteome</keyword>
<protein>
    <recommendedName>
        <fullName evidence="4">Phospholipase A2</fullName>
    </recommendedName>
</protein>
<dbReference type="Gene3D" id="1.20.90.10">
    <property type="entry name" value="Phospholipase A2 domain"/>
    <property type="match status" value="1"/>
</dbReference>
<gene>
    <name evidence="2" type="ORF">PUR21_07070</name>
</gene>
<evidence type="ECO:0008006" key="4">
    <source>
        <dbReference type="Google" id="ProtNLM"/>
    </source>
</evidence>
<feature type="signal peptide" evidence="1">
    <location>
        <begin position="1"/>
        <end position="21"/>
    </location>
</feature>
<comment type="caution">
    <text evidence="2">The sequence shown here is derived from an EMBL/GenBank/DDBJ whole genome shotgun (WGS) entry which is preliminary data.</text>
</comment>
<dbReference type="RefSeq" id="WP_026105881.1">
    <property type="nucleotide sequence ID" value="NZ_JACHOS010000009.1"/>
</dbReference>
<feature type="chain" id="PRO_5047457414" description="Phospholipase A2" evidence="1">
    <location>
        <begin position="22"/>
        <end position="143"/>
    </location>
</feature>
<proteinExistence type="predicted"/>
<name>A0ABU9Z850_9HYPH</name>
<organism evidence="2 3">
    <name type="scientific">Methylorubrum rhodesianum</name>
    <dbReference type="NCBI Taxonomy" id="29427"/>
    <lineage>
        <taxon>Bacteria</taxon>
        <taxon>Pseudomonadati</taxon>
        <taxon>Pseudomonadota</taxon>
        <taxon>Alphaproteobacteria</taxon>
        <taxon>Hyphomicrobiales</taxon>
        <taxon>Methylobacteriaceae</taxon>
        <taxon>Methylorubrum</taxon>
    </lineage>
</organism>
<dbReference type="SUPFAM" id="SSF48619">
    <property type="entry name" value="Phospholipase A2, PLA2"/>
    <property type="match status" value="1"/>
</dbReference>
<evidence type="ECO:0000256" key="1">
    <source>
        <dbReference type="SAM" id="SignalP"/>
    </source>
</evidence>